<name>A0A1I8AFK3_9BILA</name>
<sequence>MPVTVGRCNFLGTQHRRNEGSIWPECSKTFQKLGFAGEFIEKGHHAFQSLHSFTTPSVGHLKNALKSCQFLNRASSTGATSGMQSVLFVVPLRVSIYNQRVQLNCYLTAAQGQNTPLIPGHRNINAKKNLVYQCLGFVGVN</sequence>
<dbReference type="WBParaSite" id="L893_g5443.t1">
    <property type="protein sequence ID" value="L893_g5443.t1"/>
    <property type="gene ID" value="L893_g5443"/>
</dbReference>
<reference evidence="2" key="1">
    <citation type="submission" date="2016-11" db="UniProtKB">
        <authorList>
            <consortium name="WormBaseParasite"/>
        </authorList>
    </citation>
    <scope>IDENTIFICATION</scope>
</reference>
<evidence type="ECO:0000313" key="2">
    <source>
        <dbReference type="WBParaSite" id="L893_g5443.t1"/>
    </source>
</evidence>
<dbReference type="AlphaFoldDB" id="A0A1I8AFK3"/>
<proteinExistence type="predicted"/>
<evidence type="ECO:0000313" key="1">
    <source>
        <dbReference type="Proteomes" id="UP000095287"/>
    </source>
</evidence>
<organism evidence="1 2">
    <name type="scientific">Steinernema glaseri</name>
    <dbReference type="NCBI Taxonomy" id="37863"/>
    <lineage>
        <taxon>Eukaryota</taxon>
        <taxon>Metazoa</taxon>
        <taxon>Ecdysozoa</taxon>
        <taxon>Nematoda</taxon>
        <taxon>Chromadorea</taxon>
        <taxon>Rhabditida</taxon>
        <taxon>Tylenchina</taxon>
        <taxon>Panagrolaimomorpha</taxon>
        <taxon>Strongyloidoidea</taxon>
        <taxon>Steinernematidae</taxon>
        <taxon>Steinernema</taxon>
    </lineage>
</organism>
<dbReference type="Proteomes" id="UP000095287">
    <property type="component" value="Unplaced"/>
</dbReference>
<keyword evidence="1" id="KW-1185">Reference proteome</keyword>
<protein>
    <submittedName>
        <fullName evidence="2">Uncharacterized protein</fullName>
    </submittedName>
</protein>
<accession>A0A1I8AFK3</accession>